<accession>A0ABS8PTM2</accession>
<keyword evidence="1" id="KW-1133">Transmembrane helix</keyword>
<dbReference type="EMBL" id="JAJNEC010000005">
    <property type="protein sequence ID" value="MCD2424409.1"/>
    <property type="molecule type" value="Genomic_DNA"/>
</dbReference>
<evidence type="ECO:0000313" key="4">
    <source>
        <dbReference type="Proteomes" id="UP001199816"/>
    </source>
</evidence>
<organism evidence="3 4">
    <name type="scientific">Niabella pedocola</name>
    <dbReference type="NCBI Taxonomy" id="1752077"/>
    <lineage>
        <taxon>Bacteria</taxon>
        <taxon>Pseudomonadati</taxon>
        <taxon>Bacteroidota</taxon>
        <taxon>Chitinophagia</taxon>
        <taxon>Chitinophagales</taxon>
        <taxon>Chitinophagaceae</taxon>
        <taxon>Niabella</taxon>
    </lineage>
</organism>
<dbReference type="InterPro" id="IPR012424">
    <property type="entry name" value="Conjugative_transposon_TraJ_C"/>
</dbReference>
<sequence>MLTKKIGHFMPFTLLLLMPQLLLAQGMPDQIRGLHKILDNLYNEMLPMCGNLIGVGQALAGFAALFFIGVRVWRHIAAAEPIDFFPLFRPFVLGFCILNFHSVIALLNGVLSPTVQGTSAMVNNTNNAIERLIEQREKERKESMAYKMYGVNDGAGDRDVWMQYTHSDKVNDEGLLGGIGYDVEFAVAKAYYNFKSMFKDFISFLLQLLYEAAALCINTIRTFKLLILAILGPIILGLAVFDGFQHTLPVYLARYINVFLWLPIANILGAVLGKIQEGMIKLDTAQMQQHGDSFFSTSDVGYIVFMIIGIVSYFTIPSIANMIVNAGGGNAITSRATTIFGGIASAGISTAGAVAGGAAGMTADAFGDANLKMTQGMGKAGANSGYFKDKVDDNRQR</sequence>
<name>A0ABS8PTM2_9BACT</name>
<keyword evidence="4" id="KW-1185">Reference proteome</keyword>
<protein>
    <submittedName>
        <fullName evidence="3">Conjugative transposon protein TraJ</fullName>
    </submittedName>
</protein>
<gene>
    <name evidence="3" type="primary">traJ</name>
    <name evidence="3" type="ORF">LQ567_16635</name>
</gene>
<keyword evidence="1" id="KW-0812">Transmembrane</keyword>
<feature type="transmembrane region" description="Helical" evidence="1">
    <location>
        <begin position="91"/>
        <end position="111"/>
    </location>
</feature>
<feature type="transmembrane region" description="Helical" evidence="1">
    <location>
        <begin position="294"/>
        <end position="316"/>
    </location>
</feature>
<proteinExistence type="predicted"/>
<evidence type="ECO:0000259" key="2">
    <source>
        <dbReference type="Pfam" id="PF07863"/>
    </source>
</evidence>
<dbReference type="RefSeq" id="WP_231006212.1">
    <property type="nucleotide sequence ID" value="NZ_JAJNEC010000005.1"/>
</dbReference>
<dbReference type="Proteomes" id="UP001199816">
    <property type="component" value="Unassembled WGS sequence"/>
</dbReference>
<feature type="transmembrane region" description="Helical" evidence="1">
    <location>
        <begin position="52"/>
        <end position="70"/>
    </location>
</feature>
<evidence type="ECO:0000313" key="3">
    <source>
        <dbReference type="EMBL" id="MCD2424409.1"/>
    </source>
</evidence>
<dbReference type="InterPro" id="IPR022393">
    <property type="entry name" value="Conjugative_transposon_TraJ"/>
</dbReference>
<feature type="transmembrane region" description="Helical" evidence="1">
    <location>
        <begin position="225"/>
        <end position="245"/>
    </location>
</feature>
<keyword evidence="1" id="KW-0472">Membrane</keyword>
<comment type="caution">
    <text evidence="3">The sequence shown here is derived from an EMBL/GenBank/DDBJ whole genome shotgun (WGS) entry which is preliminary data.</text>
</comment>
<dbReference type="NCBIfam" id="TIGR03782">
    <property type="entry name" value="Bac_Flav_CT_J"/>
    <property type="match status" value="1"/>
</dbReference>
<feature type="domain" description="Conjugative transposon TraJ C-terminal" evidence="2">
    <location>
        <begin position="30"/>
        <end position="395"/>
    </location>
</feature>
<evidence type="ECO:0000256" key="1">
    <source>
        <dbReference type="SAM" id="Phobius"/>
    </source>
</evidence>
<feature type="transmembrane region" description="Helical" evidence="1">
    <location>
        <begin position="251"/>
        <end position="273"/>
    </location>
</feature>
<dbReference type="Pfam" id="PF07863">
    <property type="entry name" value="CtnDOT_TraJ"/>
    <property type="match status" value="1"/>
</dbReference>
<reference evidence="3 4" key="1">
    <citation type="submission" date="2021-11" db="EMBL/GenBank/DDBJ databases">
        <title>Genomic of Niabella pedocola.</title>
        <authorList>
            <person name="Wu T."/>
        </authorList>
    </citation>
    <scope>NUCLEOTIDE SEQUENCE [LARGE SCALE GENOMIC DNA]</scope>
    <source>
        <strain evidence="3 4">JCM 31011</strain>
    </source>
</reference>